<dbReference type="InterPro" id="IPR001585">
    <property type="entry name" value="TAL/FSA"/>
</dbReference>
<dbReference type="InterPro" id="IPR033919">
    <property type="entry name" value="TSA/FSA_arc/bac"/>
</dbReference>
<dbReference type="GO" id="GO:0097023">
    <property type="term" value="F:fructose 6-phosphate aldolase activity"/>
    <property type="evidence" value="ECO:0007669"/>
    <property type="project" value="RHEA"/>
</dbReference>
<dbReference type="CDD" id="cd00956">
    <property type="entry name" value="Transaldolase_FSA"/>
    <property type="match status" value="1"/>
</dbReference>
<dbReference type="PANTHER" id="PTHR10683:SF40">
    <property type="entry name" value="FRUCTOSE-6-PHOSPHATE ALDOLASE 1-RELATED"/>
    <property type="match status" value="1"/>
</dbReference>
<dbReference type="PANTHER" id="PTHR10683">
    <property type="entry name" value="TRANSALDOLASE"/>
    <property type="match status" value="1"/>
</dbReference>
<dbReference type="GO" id="GO:0005737">
    <property type="term" value="C:cytoplasm"/>
    <property type="evidence" value="ECO:0007669"/>
    <property type="project" value="UniProtKB-SubCell"/>
</dbReference>
<keyword evidence="7" id="KW-1185">Reference proteome</keyword>
<dbReference type="InterPro" id="IPR013785">
    <property type="entry name" value="Aldolase_TIM"/>
</dbReference>
<name>L8JD63_9GAMM</name>
<gene>
    <name evidence="6" type="ORF">C942_00998</name>
</gene>
<evidence type="ECO:0000256" key="4">
    <source>
        <dbReference type="ARBA" id="ARBA00023270"/>
    </source>
</evidence>
<dbReference type="PATRIC" id="fig|1056511.3.peg.2491"/>
<dbReference type="GO" id="GO:0042182">
    <property type="term" value="P:ketone catabolic process"/>
    <property type="evidence" value="ECO:0007669"/>
    <property type="project" value="UniProtKB-ARBA"/>
</dbReference>
<evidence type="ECO:0000313" key="7">
    <source>
        <dbReference type="Proteomes" id="UP000011134"/>
    </source>
</evidence>
<comment type="caution">
    <text evidence="6">The sequence shown here is derived from an EMBL/GenBank/DDBJ whole genome shotgun (WGS) entry which is preliminary data.</text>
</comment>
<protein>
    <submittedName>
        <fullName evidence="6">Transaldolase</fullName>
    </submittedName>
</protein>
<dbReference type="NCBIfam" id="NF009296">
    <property type="entry name" value="PRK12653.1"/>
    <property type="match status" value="1"/>
</dbReference>
<evidence type="ECO:0000313" key="6">
    <source>
        <dbReference type="EMBL" id="ELR65494.1"/>
    </source>
</evidence>
<comment type="similarity">
    <text evidence="2">Belongs to the transaldolase family. Type 3A subfamily.</text>
</comment>
<keyword evidence="4" id="KW-0704">Schiff base</keyword>
<dbReference type="Pfam" id="PF00923">
    <property type="entry name" value="TAL_FSA"/>
    <property type="match status" value="1"/>
</dbReference>
<evidence type="ECO:0000256" key="2">
    <source>
        <dbReference type="ARBA" id="ARBA00005763"/>
    </source>
</evidence>
<dbReference type="GO" id="GO:0005975">
    <property type="term" value="P:carbohydrate metabolic process"/>
    <property type="evidence" value="ECO:0007669"/>
    <property type="project" value="InterPro"/>
</dbReference>
<dbReference type="InterPro" id="IPR018225">
    <property type="entry name" value="Transaldolase_AS"/>
</dbReference>
<dbReference type="PROSITE" id="PS01054">
    <property type="entry name" value="TRANSALDOLASE_1"/>
    <property type="match status" value="1"/>
</dbReference>
<dbReference type="RefSeq" id="WP_007466093.1">
    <property type="nucleotide sequence ID" value="NZ_AMZO01000017.1"/>
</dbReference>
<reference evidence="6 7" key="1">
    <citation type="submission" date="2012-12" db="EMBL/GenBank/DDBJ databases">
        <title>Genome Assembly of Photobacterium sp. AK15.</title>
        <authorList>
            <person name="Khatri I."/>
            <person name="Vaidya B."/>
            <person name="Srinivas T.N.R."/>
            <person name="Subramanian S."/>
            <person name="Pinnaka A."/>
        </authorList>
    </citation>
    <scope>NUCLEOTIDE SEQUENCE [LARGE SCALE GENOMIC DNA]</scope>
    <source>
        <strain evidence="6 7">AK15</strain>
    </source>
</reference>
<dbReference type="FunFam" id="3.20.20.70:FF:000018">
    <property type="entry name" value="Probable transaldolase"/>
    <property type="match status" value="1"/>
</dbReference>
<comment type="catalytic activity">
    <reaction evidence="5">
        <text>beta-D-fructose 6-phosphate = dihydroxyacetone + D-glyceraldehyde 3-phosphate</text>
        <dbReference type="Rhea" id="RHEA:28002"/>
        <dbReference type="ChEBI" id="CHEBI:16016"/>
        <dbReference type="ChEBI" id="CHEBI:57634"/>
        <dbReference type="ChEBI" id="CHEBI:59776"/>
    </reaction>
</comment>
<dbReference type="AlphaFoldDB" id="L8JD63"/>
<dbReference type="SUPFAM" id="SSF51569">
    <property type="entry name" value="Aldolase"/>
    <property type="match status" value="1"/>
</dbReference>
<proteinExistence type="inferred from homology"/>
<evidence type="ECO:0000256" key="3">
    <source>
        <dbReference type="ARBA" id="ARBA00022490"/>
    </source>
</evidence>
<dbReference type="OrthoDB" id="9807051at2"/>
<dbReference type="NCBIfam" id="NF009299">
    <property type="entry name" value="PRK12656.1"/>
    <property type="match status" value="1"/>
</dbReference>
<dbReference type="Proteomes" id="UP000011134">
    <property type="component" value="Unassembled WGS sequence"/>
</dbReference>
<evidence type="ECO:0000256" key="5">
    <source>
        <dbReference type="ARBA" id="ARBA00048809"/>
    </source>
</evidence>
<sequence length="224" mass="23992">MLEFYLDTADVAQVARFNECLPLRGITTNPTILAKGGKGLNEVLAEMAEVLGADARFHAQVVSKTVDGMVEEAKQINELPYDMVVKVPATETGLAAIRKMKAEGIQVLATAIYSAHQGFLAALAGADYLAPYVNRIDGMGADGVKAVADLQQLLERHGLNSKILAASFKNTQQVTEVMKLGIGAITLPVDVMSQMLGHPAVEPAVSQFSLDWENAFGEKLSFES</sequence>
<comment type="subcellular location">
    <subcellularLocation>
        <location evidence="1">Cytoplasm</location>
    </subcellularLocation>
</comment>
<accession>L8JD63</accession>
<keyword evidence="3" id="KW-0963">Cytoplasm</keyword>
<dbReference type="Gene3D" id="3.20.20.70">
    <property type="entry name" value="Aldolase class I"/>
    <property type="match status" value="1"/>
</dbReference>
<evidence type="ECO:0000256" key="1">
    <source>
        <dbReference type="ARBA" id="ARBA00004496"/>
    </source>
</evidence>
<dbReference type="EMBL" id="AMZO01000017">
    <property type="protein sequence ID" value="ELR65494.1"/>
    <property type="molecule type" value="Genomic_DNA"/>
</dbReference>
<organism evidence="6 7">
    <name type="scientific">Photobacterium marinum</name>
    <dbReference type="NCBI Taxonomy" id="1056511"/>
    <lineage>
        <taxon>Bacteria</taxon>
        <taxon>Pseudomonadati</taxon>
        <taxon>Pseudomonadota</taxon>
        <taxon>Gammaproteobacteria</taxon>
        <taxon>Vibrionales</taxon>
        <taxon>Vibrionaceae</taxon>
        <taxon>Photobacterium</taxon>
    </lineage>
</organism>